<dbReference type="GO" id="GO:0021556">
    <property type="term" value="P:central nervous system formation"/>
    <property type="evidence" value="ECO:0007669"/>
    <property type="project" value="UniProtKB-ARBA"/>
</dbReference>
<feature type="DNA-binding region" description="H-T-H motif" evidence="5">
    <location>
        <begin position="440"/>
        <end position="460"/>
    </location>
</feature>
<reference evidence="10" key="2">
    <citation type="submission" date="2025-08" db="UniProtKB">
        <authorList>
            <consortium name="RefSeq"/>
        </authorList>
    </citation>
    <scope>IDENTIFICATION</scope>
    <source>
        <tissue evidence="10">Blood</tissue>
    </source>
</reference>
<gene>
    <name evidence="10" type="primary">TIGD5</name>
</gene>
<dbReference type="SUPFAM" id="SSF46689">
    <property type="entry name" value="Homeodomain-like"/>
    <property type="match status" value="2"/>
</dbReference>
<dbReference type="InterPro" id="IPR009057">
    <property type="entry name" value="Homeodomain-like_sf"/>
</dbReference>
<dbReference type="InterPro" id="IPR007889">
    <property type="entry name" value="HTH_Psq"/>
</dbReference>
<dbReference type="InterPro" id="IPR036388">
    <property type="entry name" value="WH-like_DNA-bd_sf"/>
</dbReference>
<dbReference type="InterPro" id="IPR050863">
    <property type="entry name" value="CenT-Element_Derived"/>
</dbReference>
<feature type="compositionally biased region" description="Basic and acidic residues" evidence="6">
    <location>
        <begin position="273"/>
        <end position="287"/>
    </location>
</feature>
<feature type="compositionally biased region" description="Pro residues" evidence="6">
    <location>
        <begin position="586"/>
        <end position="595"/>
    </location>
</feature>
<evidence type="ECO:0000256" key="2">
    <source>
        <dbReference type="ARBA" id="ARBA00010881"/>
    </source>
</evidence>
<dbReference type="GO" id="GO:0003677">
    <property type="term" value="F:DNA binding"/>
    <property type="evidence" value="ECO:0007669"/>
    <property type="project" value="UniProtKB-UniRule"/>
</dbReference>
<dbReference type="SMART" id="SM00674">
    <property type="entry name" value="CENPB"/>
    <property type="match status" value="1"/>
</dbReference>
<feature type="compositionally biased region" description="Pro residues" evidence="6">
    <location>
        <begin position="306"/>
        <end position="318"/>
    </location>
</feature>
<evidence type="ECO:0000256" key="6">
    <source>
        <dbReference type="SAM" id="MobiDB-lite"/>
    </source>
</evidence>
<name>A0A3Q7NXX0_CALUR</name>
<dbReference type="GO" id="GO:0007379">
    <property type="term" value="P:segment specification"/>
    <property type="evidence" value="ECO:0007669"/>
    <property type="project" value="UniProtKB-ARBA"/>
</dbReference>
<feature type="compositionally biased region" description="Gly residues" evidence="6">
    <location>
        <begin position="342"/>
        <end position="355"/>
    </location>
</feature>
<dbReference type="AlphaFoldDB" id="A0A3Q7NXX0"/>
<keyword evidence="4 5" id="KW-0539">Nucleus</keyword>
<evidence type="ECO:0000313" key="9">
    <source>
        <dbReference type="Proteomes" id="UP000286641"/>
    </source>
</evidence>
<feature type="compositionally biased region" description="Pro residues" evidence="6">
    <location>
        <begin position="151"/>
        <end position="163"/>
    </location>
</feature>
<dbReference type="Pfam" id="PF04218">
    <property type="entry name" value="CENP-B_N"/>
    <property type="match status" value="1"/>
</dbReference>
<dbReference type="Gene3D" id="1.10.10.60">
    <property type="entry name" value="Homeodomain-like"/>
    <property type="match status" value="1"/>
</dbReference>
<dbReference type="PROSITE" id="PS51253">
    <property type="entry name" value="HTH_CENPB"/>
    <property type="match status" value="1"/>
</dbReference>
<dbReference type="InterPro" id="IPR004875">
    <property type="entry name" value="DDE_SF_endonuclease_dom"/>
</dbReference>
<dbReference type="Pfam" id="PF03221">
    <property type="entry name" value="HTH_Tnp_Tc5"/>
    <property type="match status" value="1"/>
</dbReference>
<dbReference type="InParanoid" id="A0A3Q7NXX0"/>
<feature type="region of interest" description="Disordered" evidence="6">
    <location>
        <begin position="234"/>
        <end position="411"/>
    </location>
</feature>
<evidence type="ECO:0000256" key="1">
    <source>
        <dbReference type="ARBA" id="ARBA00004123"/>
    </source>
</evidence>
<feature type="region of interest" description="Disordered" evidence="6">
    <location>
        <begin position="84"/>
        <end position="206"/>
    </location>
</feature>
<dbReference type="CTD" id="84948"/>
<dbReference type="PANTHER" id="PTHR19303:SF56">
    <property type="entry name" value="TIGGER TRANSPOSABLE ELEMENT-DERIVED PROTEIN 5"/>
    <property type="match status" value="1"/>
</dbReference>
<feature type="compositionally biased region" description="Pro residues" evidence="6">
    <location>
        <begin position="922"/>
        <end position="934"/>
    </location>
</feature>
<evidence type="ECO:0000259" key="7">
    <source>
        <dbReference type="PROSITE" id="PS50960"/>
    </source>
</evidence>
<feature type="compositionally biased region" description="Low complexity" evidence="6">
    <location>
        <begin position="387"/>
        <end position="397"/>
    </location>
</feature>
<feature type="compositionally biased region" description="Pro residues" evidence="6">
    <location>
        <begin position="564"/>
        <end position="576"/>
    </location>
</feature>
<dbReference type="RefSeq" id="XP_025726335.1">
    <property type="nucleotide sequence ID" value="XM_025870550.1"/>
</dbReference>
<evidence type="ECO:0000256" key="5">
    <source>
        <dbReference type="PROSITE-ProRule" id="PRU00320"/>
    </source>
</evidence>
<feature type="region of interest" description="Disordered" evidence="6">
    <location>
        <begin position="558"/>
        <end position="601"/>
    </location>
</feature>
<feature type="region of interest" description="Disordered" evidence="6">
    <location>
        <begin position="913"/>
        <end position="934"/>
    </location>
</feature>
<keyword evidence="3 5" id="KW-0238">DNA-binding</keyword>
<dbReference type="PANTHER" id="PTHR19303">
    <property type="entry name" value="TRANSPOSON"/>
    <property type="match status" value="1"/>
</dbReference>
<dbReference type="GO" id="GO:0005634">
    <property type="term" value="C:nucleus"/>
    <property type="evidence" value="ECO:0007669"/>
    <property type="project" value="UniProtKB-SubCell"/>
</dbReference>
<dbReference type="Pfam" id="PF03184">
    <property type="entry name" value="DDE_1"/>
    <property type="match status" value="1"/>
</dbReference>
<feature type="compositionally biased region" description="Low complexity" evidence="6">
    <location>
        <begin position="197"/>
        <end position="206"/>
    </location>
</feature>
<evidence type="ECO:0000256" key="4">
    <source>
        <dbReference type="ARBA" id="ARBA00023242"/>
    </source>
</evidence>
<evidence type="ECO:0000259" key="8">
    <source>
        <dbReference type="PROSITE" id="PS51253"/>
    </source>
</evidence>
<keyword evidence="9" id="KW-1185">Reference proteome</keyword>
<proteinExistence type="inferred from homology"/>
<dbReference type="Proteomes" id="UP000286641">
    <property type="component" value="Unplaced"/>
</dbReference>
<dbReference type="InterPro" id="IPR006600">
    <property type="entry name" value="HTH_CenpB_DNA-bd_dom"/>
</dbReference>
<feature type="compositionally biased region" description="Pro residues" evidence="6">
    <location>
        <begin position="398"/>
        <end position="409"/>
    </location>
</feature>
<feature type="compositionally biased region" description="Basic residues" evidence="6">
    <location>
        <begin position="253"/>
        <end position="263"/>
    </location>
</feature>
<accession>A0A3Q7NXX0</accession>
<reference key="1">
    <citation type="submission" date="2019-01" db="UniProtKB">
        <authorList>
            <consortium name="RefSeq"/>
        </authorList>
    </citation>
    <scope>IDENTIFICATION</scope>
</reference>
<feature type="domain" description="HTH psq-type" evidence="7">
    <location>
        <begin position="413"/>
        <end position="464"/>
    </location>
</feature>
<organism evidence="9 10">
    <name type="scientific">Callorhinus ursinus</name>
    <name type="common">Northern fur seal</name>
    <dbReference type="NCBI Taxonomy" id="34884"/>
    <lineage>
        <taxon>Eukaryota</taxon>
        <taxon>Metazoa</taxon>
        <taxon>Chordata</taxon>
        <taxon>Craniata</taxon>
        <taxon>Vertebrata</taxon>
        <taxon>Euteleostomi</taxon>
        <taxon>Mammalia</taxon>
        <taxon>Eutheria</taxon>
        <taxon>Laurasiatheria</taxon>
        <taxon>Carnivora</taxon>
        <taxon>Caniformia</taxon>
        <taxon>Pinnipedia</taxon>
        <taxon>Otariidae</taxon>
        <taxon>Callorhinus</taxon>
    </lineage>
</organism>
<dbReference type="Gene3D" id="1.10.10.10">
    <property type="entry name" value="Winged helix-like DNA-binding domain superfamily/Winged helix DNA-binding domain"/>
    <property type="match status" value="1"/>
</dbReference>
<evidence type="ECO:0000256" key="3">
    <source>
        <dbReference type="ARBA" id="ARBA00023125"/>
    </source>
</evidence>
<dbReference type="PROSITE" id="PS50960">
    <property type="entry name" value="HTH_PSQ"/>
    <property type="match status" value="1"/>
</dbReference>
<protein>
    <submittedName>
        <fullName evidence="10">Tigger transposable element-derived protein 5</fullName>
    </submittedName>
</protein>
<feature type="domain" description="HTH CENPB-type" evidence="8">
    <location>
        <begin position="478"/>
        <end position="551"/>
    </location>
</feature>
<sequence>MMLSTGLGTGRFRKHQIPSKTAHLQAQCPSVSGRNYPHRFRHWLLRRFPSGQPYPNRDSRALREPCALLSSHSEDTSLLFLASKNRQGSTRVGPEPGPQAEDRCAAGTQQARAGQRKSPRPPPTPGRRPPRRGCSRARGCGGVRPATWPACPAPLRPPHPVPRPSARTPAAPTPRALTPQSRGRNAGRPPPPPPRPLGASAARAAPLGAGCGTHTCQGRGDQGGGLVARDGWGKEEVARPRTGNEAAGCTTRRGQRTQGRRLPRTPASPPEPSARRDAPRGRKDGRQWETTTGLAASPRGWNGRPGPGPQLAYPPPLPAQWTRRAGAGRKSPHAPEDARRGAGPGGARGGAGSCAGRGRVAGPARLRPQSWRDKGEGPAGPAPSAPPRAAGRAGPAPAVRPPPPAPGPRPRVAVKMAFRKAYSIKDKLQAIERVKGGERQASVCRDFGVPGGTLRGWLKDEPKLRWFLEQLGGEVGTQRKKMRLANEEEIDRAVYSWFLALRQHGVPLSGPLIQAQAEAFARQIYGPECTFKASHGWFWRWQKRHGISSQRIYGEAEPLAAGPAPGPPVKQEPAQPPGSSSGPLPDRAPAPPPPAEGGYGDEQIYNANVTGLYWKLLPEQAAPLGAGDPGAGGCGRRWRGDRVTVLLAANLTGSHKLKPLVIGQLPDPPSLRHHNQDKFPASYRYSPDAWLSRPLLRGWFFEEFVPGVRRYLRRSCLQQKAVLLVAHPPCPSPAARMPALEESEETLRRCRPEPLSPPEELQTPDGAVRVLFLSKGSSRAHIPAPMEQGVVAAFKQLYKRELLRLAVSCAGGSPLDFMRSFMLKDMLYLAGLSWDLVQAGSIERCWLLGLRAAFEPRPTEECVGQPAGQAEEAAEHSRVLSDLTHLAALAYKRLAPEEVAKWLHLDDDGGLPDSCREEAGPGRPPVLAPAAPLPPASLPSVMGGGEEEEEAAVPTAGEAVRGLETALRWLENQDPREVGPPKLVQLRSLISMARRLGGIGPSRAVPEDGV</sequence>
<comment type="subcellular location">
    <subcellularLocation>
        <location evidence="1 5">Nucleus</location>
    </subcellularLocation>
</comment>
<comment type="similarity">
    <text evidence="2">Belongs to the tigger transposable element derived protein family.</text>
</comment>
<feature type="compositionally biased region" description="Low complexity" evidence="6">
    <location>
        <begin position="164"/>
        <end position="187"/>
    </location>
</feature>
<evidence type="ECO:0000313" key="10">
    <source>
        <dbReference type="RefSeq" id="XP_025726335.1"/>
    </source>
</evidence>
<dbReference type="FunFam" id="1.10.10.10:FF:000293">
    <property type="entry name" value="Tigger transposable element-derived protein 5"/>
    <property type="match status" value="1"/>
</dbReference>